<dbReference type="InterPro" id="IPR011051">
    <property type="entry name" value="RmlC_Cupin_sf"/>
</dbReference>
<feature type="domain" description="HTH araC/xylS-type" evidence="4">
    <location>
        <begin position="177"/>
        <end position="275"/>
    </location>
</feature>
<dbReference type="PANTHER" id="PTHR46796:SF12">
    <property type="entry name" value="HTH-TYPE DNA-BINDING TRANSCRIPTIONAL ACTIVATOR EUTR"/>
    <property type="match status" value="1"/>
</dbReference>
<sequence length="282" mass="31412">MDPRFSARWHSHDYPGPFARWNYHPEYEIHYARRRGGRYIVGDSVGVFDAGQLVLIGPNVPHDWITDLGAGESIPHSDLVFQFRHEWLVQCEAAMPEVAALHPLWQRSLSGIEFTGDAARLGVAALEKIGTATGAARLSHIFALFSALATAPAPETRTLAREWVPPLHDPLAAEIVGRSLDYILENISGTVRLSTAATLAGMSESAFSRYFARSSGQNFTALVRKLRLAHAAKLLQQTGDPVARIALEVGYENLSNFNRQFLRELRETPTQYRSRVRDALRP</sequence>
<dbReference type="PANTHER" id="PTHR46796">
    <property type="entry name" value="HTH-TYPE TRANSCRIPTIONAL ACTIVATOR RHAS-RELATED"/>
    <property type="match status" value="1"/>
</dbReference>
<dbReference type="SUPFAM" id="SSF46689">
    <property type="entry name" value="Homeodomain-like"/>
    <property type="match status" value="2"/>
</dbReference>
<dbReference type="CDD" id="cd06976">
    <property type="entry name" value="cupin_MtlR-like_N"/>
    <property type="match status" value="1"/>
</dbReference>
<dbReference type="PROSITE" id="PS01124">
    <property type="entry name" value="HTH_ARAC_FAMILY_2"/>
    <property type="match status" value="1"/>
</dbReference>
<evidence type="ECO:0000256" key="1">
    <source>
        <dbReference type="ARBA" id="ARBA00023015"/>
    </source>
</evidence>
<dbReference type="SMART" id="SM00342">
    <property type="entry name" value="HTH_ARAC"/>
    <property type="match status" value="1"/>
</dbReference>
<protein>
    <submittedName>
        <fullName evidence="5">AraC family transcriptional regulator</fullName>
    </submittedName>
</protein>
<organism evidence="5 6">
    <name type="scientific">Cryobacterium melibiosiphilum</name>
    <dbReference type="NCBI Taxonomy" id="995039"/>
    <lineage>
        <taxon>Bacteria</taxon>
        <taxon>Bacillati</taxon>
        <taxon>Actinomycetota</taxon>
        <taxon>Actinomycetes</taxon>
        <taxon>Micrococcales</taxon>
        <taxon>Microbacteriaceae</taxon>
        <taxon>Cryobacterium</taxon>
    </lineage>
</organism>
<accession>A0A3A5MPP9</accession>
<reference evidence="5 6" key="1">
    <citation type="submission" date="2018-09" db="EMBL/GenBank/DDBJ databases">
        <title>Novel species of Cryobacterium.</title>
        <authorList>
            <person name="Liu Q."/>
            <person name="Xin Y.-H."/>
        </authorList>
    </citation>
    <scope>NUCLEOTIDE SEQUENCE [LARGE SCALE GENOMIC DNA]</scope>
    <source>
        <strain evidence="5 6">Hh39</strain>
    </source>
</reference>
<dbReference type="EMBL" id="QZVS01000079">
    <property type="protein sequence ID" value="RJT88933.1"/>
    <property type="molecule type" value="Genomic_DNA"/>
</dbReference>
<dbReference type="Gene3D" id="1.10.10.60">
    <property type="entry name" value="Homeodomain-like"/>
    <property type="match status" value="1"/>
</dbReference>
<dbReference type="OrthoDB" id="9799345at2"/>
<dbReference type="Pfam" id="PF12833">
    <property type="entry name" value="HTH_18"/>
    <property type="match status" value="1"/>
</dbReference>
<dbReference type="Proteomes" id="UP000272015">
    <property type="component" value="Unassembled WGS sequence"/>
</dbReference>
<comment type="caution">
    <text evidence="5">The sequence shown here is derived from an EMBL/GenBank/DDBJ whole genome shotgun (WGS) entry which is preliminary data.</text>
</comment>
<keyword evidence="6" id="KW-1185">Reference proteome</keyword>
<keyword evidence="3" id="KW-0804">Transcription</keyword>
<dbReference type="GO" id="GO:0043565">
    <property type="term" value="F:sequence-specific DNA binding"/>
    <property type="evidence" value="ECO:0007669"/>
    <property type="project" value="InterPro"/>
</dbReference>
<dbReference type="GO" id="GO:0003700">
    <property type="term" value="F:DNA-binding transcription factor activity"/>
    <property type="evidence" value="ECO:0007669"/>
    <property type="project" value="InterPro"/>
</dbReference>
<keyword evidence="1" id="KW-0805">Transcription regulation</keyword>
<dbReference type="PROSITE" id="PS00041">
    <property type="entry name" value="HTH_ARAC_FAMILY_1"/>
    <property type="match status" value="1"/>
</dbReference>
<evidence type="ECO:0000256" key="2">
    <source>
        <dbReference type="ARBA" id="ARBA00023125"/>
    </source>
</evidence>
<name>A0A3A5MPP9_9MICO</name>
<evidence type="ECO:0000313" key="5">
    <source>
        <dbReference type="EMBL" id="RJT88933.1"/>
    </source>
</evidence>
<dbReference type="InterPro" id="IPR009057">
    <property type="entry name" value="Homeodomain-like_sf"/>
</dbReference>
<evidence type="ECO:0000259" key="4">
    <source>
        <dbReference type="PROSITE" id="PS01124"/>
    </source>
</evidence>
<evidence type="ECO:0000256" key="3">
    <source>
        <dbReference type="ARBA" id="ARBA00023163"/>
    </source>
</evidence>
<dbReference type="SUPFAM" id="SSF51182">
    <property type="entry name" value="RmlC-like cupins"/>
    <property type="match status" value="1"/>
</dbReference>
<dbReference type="InterPro" id="IPR050204">
    <property type="entry name" value="AraC_XylS_family_regulators"/>
</dbReference>
<evidence type="ECO:0000313" key="6">
    <source>
        <dbReference type="Proteomes" id="UP000272015"/>
    </source>
</evidence>
<dbReference type="InterPro" id="IPR018060">
    <property type="entry name" value="HTH_AraC"/>
</dbReference>
<gene>
    <name evidence="5" type="ORF">D6T64_08845</name>
</gene>
<dbReference type="AlphaFoldDB" id="A0A3A5MPP9"/>
<keyword evidence="2" id="KW-0238">DNA-binding</keyword>
<proteinExistence type="predicted"/>
<dbReference type="InterPro" id="IPR018062">
    <property type="entry name" value="HTH_AraC-typ_CS"/>
</dbReference>